<dbReference type="EC" id="2.7.10.2" evidence="5"/>
<evidence type="ECO:0000313" key="5">
    <source>
        <dbReference type="EMBL" id="MDN4472015.1"/>
    </source>
</evidence>
<keyword evidence="2" id="KW-0067">ATP-binding</keyword>
<dbReference type="CDD" id="cd05387">
    <property type="entry name" value="BY-kinase"/>
    <property type="match status" value="1"/>
</dbReference>
<dbReference type="EMBL" id="JAUHPV010000002">
    <property type="protein sequence ID" value="MDN4472015.1"/>
    <property type="molecule type" value="Genomic_DNA"/>
</dbReference>
<dbReference type="RefSeq" id="WP_301126257.1">
    <property type="nucleotide sequence ID" value="NZ_JAUHPV010000002.1"/>
</dbReference>
<dbReference type="Proteomes" id="UP001172738">
    <property type="component" value="Unassembled WGS sequence"/>
</dbReference>
<dbReference type="NCBIfam" id="TIGR01007">
    <property type="entry name" value="eps_fam"/>
    <property type="match status" value="1"/>
</dbReference>
<dbReference type="Pfam" id="PF10609">
    <property type="entry name" value="ParA"/>
    <property type="match status" value="1"/>
</dbReference>
<keyword evidence="4" id="KW-0472">Membrane</keyword>
<organism evidence="5 6">
    <name type="scientific">Demequina zhanjiangensis</name>
    <dbReference type="NCBI Taxonomy" id="3051659"/>
    <lineage>
        <taxon>Bacteria</taxon>
        <taxon>Bacillati</taxon>
        <taxon>Actinomycetota</taxon>
        <taxon>Actinomycetes</taxon>
        <taxon>Micrococcales</taxon>
        <taxon>Demequinaceae</taxon>
        <taxon>Demequina</taxon>
    </lineage>
</organism>
<gene>
    <name evidence="5" type="ORF">QQX04_03290</name>
</gene>
<keyword evidence="1" id="KW-0547">Nucleotide-binding</keyword>
<feature type="transmembrane region" description="Helical" evidence="4">
    <location>
        <begin position="12"/>
        <end position="34"/>
    </location>
</feature>
<dbReference type="PANTHER" id="PTHR32309">
    <property type="entry name" value="TYROSINE-PROTEIN KINASE"/>
    <property type="match status" value="1"/>
</dbReference>
<feature type="transmembrane region" description="Helical" evidence="4">
    <location>
        <begin position="174"/>
        <end position="193"/>
    </location>
</feature>
<keyword evidence="4" id="KW-1133">Transmembrane helix</keyword>
<feature type="region of interest" description="Disordered" evidence="3">
    <location>
        <begin position="437"/>
        <end position="473"/>
    </location>
</feature>
<keyword evidence="4" id="KW-0812">Transmembrane</keyword>
<accession>A0ABT8FYQ1</accession>
<evidence type="ECO:0000256" key="4">
    <source>
        <dbReference type="SAM" id="Phobius"/>
    </source>
</evidence>
<protein>
    <submittedName>
        <fullName evidence="5">Polysaccharide biosynthesis tyrosine autokinase</fullName>
        <ecNumber evidence="5">2.7.10.2</ecNumber>
    </submittedName>
</protein>
<evidence type="ECO:0000256" key="3">
    <source>
        <dbReference type="SAM" id="MobiDB-lite"/>
    </source>
</evidence>
<dbReference type="InterPro" id="IPR005702">
    <property type="entry name" value="Wzc-like_C"/>
</dbReference>
<reference evidence="5" key="1">
    <citation type="submission" date="2023-06" db="EMBL/GenBank/DDBJ databases">
        <title>SYSU T00b26.</title>
        <authorList>
            <person name="Gao L."/>
            <person name="Fang B.-Z."/>
            <person name="Li W.-J."/>
        </authorList>
    </citation>
    <scope>NUCLEOTIDE SEQUENCE</scope>
    <source>
        <strain evidence="5">SYSU T00b26</strain>
    </source>
</reference>
<dbReference type="GO" id="GO:0004715">
    <property type="term" value="F:non-membrane spanning protein tyrosine kinase activity"/>
    <property type="evidence" value="ECO:0007669"/>
    <property type="project" value="UniProtKB-EC"/>
</dbReference>
<evidence type="ECO:0000313" key="6">
    <source>
        <dbReference type="Proteomes" id="UP001172738"/>
    </source>
</evidence>
<sequence length="473" mass="49732">MEFEDYLRIFRAHWLVIGVITLLAAAAAFAYSSIQPQVFTSSGSAIVTTGGSASLGDALVGDNYAKSRVKSYLDIAKSRQVAEIAAAQLGTTDSADSLIQRVSVSNPTDTAVLRVNAEGATPEEAQALAEAWIYGMTEVVDDIETSDGAETVIALQTLDTASLPGAPSSPNTRLNVALGLLLGLALGIGYALIRAVRDRYLRLPSDVEREFDVPVLGTLPFDQSVAKKGAGVTTIGTPLSEAIREARTNLEFMDVDNPPRVVVVTSALPGDGKSTTAIKLAQSVAETGRNVILIDADLRRPSVAKVLGLVDGAGLTHVLVGKARPEDVLQQSGTSGHMWVMAAGAIPPNPSELLGSRAMQSLLYSFPDDTLVLVDSPPLIPVTDAAILTARTDGALVVARAGKTTIDLLDRALANLERVNGRPLGVILDGISRKGPGSELYGYGYEYTSEKSGRSGSRSESSRARHAGKKAER</sequence>
<dbReference type="InterPro" id="IPR050445">
    <property type="entry name" value="Bact_polysacc_biosynth/exp"/>
</dbReference>
<name>A0ABT8FYQ1_9MICO</name>
<dbReference type="Gene3D" id="3.40.50.300">
    <property type="entry name" value="P-loop containing nucleotide triphosphate hydrolases"/>
    <property type="match status" value="1"/>
</dbReference>
<evidence type="ECO:0000256" key="2">
    <source>
        <dbReference type="ARBA" id="ARBA00022840"/>
    </source>
</evidence>
<comment type="caution">
    <text evidence="5">The sequence shown here is derived from an EMBL/GenBank/DDBJ whole genome shotgun (WGS) entry which is preliminary data.</text>
</comment>
<evidence type="ECO:0000256" key="1">
    <source>
        <dbReference type="ARBA" id="ARBA00022741"/>
    </source>
</evidence>
<dbReference type="SUPFAM" id="SSF52540">
    <property type="entry name" value="P-loop containing nucleoside triphosphate hydrolases"/>
    <property type="match status" value="1"/>
</dbReference>
<dbReference type="InterPro" id="IPR033756">
    <property type="entry name" value="YlxH/NBP35"/>
</dbReference>
<keyword evidence="6" id="KW-1185">Reference proteome</keyword>
<dbReference type="PANTHER" id="PTHR32309:SF13">
    <property type="entry name" value="FERRIC ENTEROBACTIN TRANSPORT PROTEIN FEPE"/>
    <property type="match status" value="1"/>
</dbReference>
<dbReference type="InterPro" id="IPR027417">
    <property type="entry name" value="P-loop_NTPase"/>
</dbReference>
<feature type="compositionally biased region" description="Basic residues" evidence="3">
    <location>
        <begin position="464"/>
        <end position="473"/>
    </location>
</feature>
<keyword evidence="5" id="KW-0808">Transferase</keyword>
<proteinExistence type="predicted"/>